<protein>
    <submittedName>
        <fullName evidence="2">Uncharacterized protein</fullName>
    </submittedName>
</protein>
<reference evidence="2 3" key="1">
    <citation type="journal article" date="2007" name="Science">
        <title>Genomic minimalism in the early diverging intestinal parasite Giardia lamblia.</title>
        <authorList>
            <person name="Morrison H.G."/>
            <person name="McArthur A.G."/>
            <person name="Gillin F.D."/>
            <person name="Aley S.B."/>
            <person name="Adam R.D."/>
            <person name="Olsen G.J."/>
            <person name="Best A.A."/>
            <person name="Cande W.Z."/>
            <person name="Chen F."/>
            <person name="Cipriano M.J."/>
            <person name="Davids B.J."/>
            <person name="Dawson S.C."/>
            <person name="Elmendorf H.G."/>
            <person name="Hehl A.B."/>
            <person name="Holder M.E."/>
            <person name="Huse S.M."/>
            <person name="Kim U.U."/>
            <person name="Lasek-Nesselquist E."/>
            <person name="Manning G."/>
            <person name="Nigam A."/>
            <person name="Nixon J.E."/>
            <person name="Palm D."/>
            <person name="Passamaneck N.E."/>
            <person name="Prabhu A."/>
            <person name="Reich C.I."/>
            <person name="Reiner D.S."/>
            <person name="Samuelson J."/>
            <person name="Svard S.G."/>
            <person name="Sogin M.L."/>
        </authorList>
    </citation>
    <scope>NUCLEOTIDE SEQUENCE [LARGE SCALE GENOMIC DNA]</scope>
    <source>
        <strain evidence="2 3">WB C6</strain>
    </source>
</reference>
<accession>A8BS04</accession>
<dbReference type="AlphaFoldDB" id="A8BS04"/>
<feature type="compositionally biased region" description="Polar residues" evidence="1">
    <location>
        <begin position="14"/>
        <end position="26"/>
    </location>
</feature>
<keyword evidence="3" id="KW-1185">Reference proteome</keyword>
<dbReference type="EMBL" id="AACB03000002">
    <property type="protein sequence ID" value="KAE8304495.1"/>
    <property type="molecule type" value="Genomic_DNA"/>
</dbReference>
<dbReference type="HOGENOM" id="CLU_646312_0_0_1"/>
<evidence type="ECO:0000313" key="3">
    <source>
        <dbReference type="Proteomes" id="UP000001548"/>
    </source>
</evidence>
<feature type="region of interest" description="Disordered" evidence="1">
    <location>
        <begin position="1"/>
        <end position="26"/>
    </location>
</feature>
<gene>
    <name evidence="2" type="ORF">GL50803_0010946</name>
</gene>
<dbReference type="GeneID" id="5698122"/>
<comment type="caution">
    <text evidence="2">The sequence shown here is derived from an EMBL/GenBank/DDBJ whole genome shotgun (WGS) entry which is preliminary data.</text>
</comment>
<proteinExistence type="predicted"/>
<name>A8BS04_GIAIC</name>
<dbReference type="OMA" id="EVNSYTH"/>
<sequence>MNAPKKTRKPSITKAESTPPSLPQQGLLYTNYPDLGKNTKVYYSTQLVESPERHSLVELNKRRAAKESHALTLRKRSMTHLFGITASRRNTLQAFDEVNSYTHLKQINQAQAIRLSLAGKNRTADSEYAALSAVSQTRLLYTHPKAEAILGMSQVEHERYNALRAGAAIPQGAHGETVTGATLMTELPPETWGGTEDVSGEADCKQDLLSEQEQQLLSTRATVCDTDVTMNAELSVKEAYSDYLTIEDLAFSHAGNEARKRPRAEQLANLERQRLIAKIESACIPPNVKITSSIGVREMALKPIQSIPSTLVTSSQVLDRSTRSLKNVQSTTAYVNKLVRSCTETTYLPASGGREDRIRHSIPSSHRFVTTEASTMKDLIHFIPDNSQDMRKRSRESIIELSGSGGPRVADVLDVLVWSRRSTAT</sequence>
<evidence type="ECO:0000313" key="2">
    <source>
        <dbReference type="EMBL" id="KAE8304495.1"/>
    </source>
</evidence>
<dbReference type="Proteomes" id="UP000001548">
    <property type="component" value="Unassembled WGS sequence"/>
</dbReference>
<dbReference type="RefSeq" id="XP_001705245.1">
    <property type="nucleotide sequence ID" value="XM_001705193.1"/>
</dbReference>
<organism evidence="2 3">
    <name type="scientific">Giardia intestinalis (strain ATCC 50803 / WB clone C6)</name>
    <name type="common">Giardia lamblia</name>
    <dbReference type="NCBI Taxonomy" id="184922"/>
    <lineage>
        <taxon>Eukaryota</taxon>
        <taxon>Metamonada</taxon>
        <taxon>Diplomonadida</taxon>
        <taxon>Hexamitidae</taxon>
        <taxon>Giardiinae</taxon>
        <taxon>Giardia</taxon>
    </lineage>
</organism>
<dbReference type="KEGG" id="gla:GL50803_0010946"/>
<feature type="compositionally biased region" description="Basic residues" evidence="1">
    <location>
        <begin position="1"/>
        <end position="11"/>
    </location>
</feature>
<dbReference type="VEuPathDB" id="GiardiaDB:GL50803_10946"/>
<evidence type="ECO:0000256" key="1">
    <source>
        <dbReference type="SAM" id="MobiDB-lite"/>
    </source>
</evidence>